<protein>
    <submittedName>
        <fullName evidence="2">Putative ubiE/COQ5 methyltransferase</fullName>
    </submittedName>
</protein>
<feature type="domain" description="Methyltransferase" evidence="1">
    <location>
        <begin position="32"/>
        <end position="144"/>
    </location>
</feature>
<dbReference type="InterPro" id="IPR029063">
    <property type="entry name" value="SAM-dependent_MTases_sf"/>
</dbReference>
<dbReference type="STRING" id="1388766.A0A017SP45"/>
<dbReference type="SUPFAM" id="SSF53335">
    <property type="entry name" value="S-adenosyl-L-methionine-dependent methyltransferases"/>
    <property type="match status" value="1"/>
</dbReference>
<evidence type="ECO:0000259" key="1">
    <source>
        <dbReference type="Pfam" id="PF13847"/>
    </source>
</evidence>
<organism evidence="2 3">
    <name type="scientific">Aspergillus ruber (strain CBS 135680)</name>
    <dbReference type="NCBI Taxonomy" id="1388766"/>
    <lineage>
        <taxon>Eukaryota</taxon>
        <taxon>Fungi</taxon>
        <taxon>Dikarya</taxon>
        <taxon>Ascomycota</taxon>
        <taxon>Pezizomycotina</taxon>
        <taxon>Eurotiomycetes</taxon>
        <taxon>Eurotiomycetidae</taxon>
        <taxon>Eurotiales</taxon>
        <taxon>Aspergillaceae</taxon>
        <taxon>Aspergillus</taxon>
        <taxon>Aspergillus subgen. Aspergillus</taxon>
    </lineage>
</organism>
<dbReference type="InterPro" id="IPR025714">
    <property type="entry name" value="Methyltranfer_dom"/>
</dbReference>
<sequence length="266" mass="29227">MAAYTTDHSSSVLQTHSWRTVANSAPHLLPHIKPNMTILDIGCGPGSISVDLARHVPQGHVTGIEYISDPLDQARSLAASEGVTNVDFCIGDIHSLSFPDSSFDIVHVHQVLQHIADPVKALREMRRVAKTDGGLVAARESAQYTWYPENVGIESWWNLTDKMSKAKGCNACSGRYIHVWAREAGFDREKIQKSAGSWCFSSPAERAYWGGSMEGRVKSSGLSKTAVGEGLATQEELNGMAQGWRTFVEDEDGWFAVLHAEILCWK</sequence>
<dbReference type="OrthoDB" id="10017101at2759"/>
<dbReference type="Gene3D" id="3.40.50.150">
    <property type="entry name" value="Vaccinia Virus protein VP39"/>
    <property type="match status" value="1"/>
</dbReference>
<dbReference type="CDD" id="cd02440">
    <property type="entry name" value="AdoMet_MTases"/>
    <property type="match status" value="1"/>
</dbReference>
<reference evidence="3" key="1">
    <citation type="journal article" date="2014" name="Nat. Commun.">
        <title>Genomic adaptations of the halophilic Dead Sea filamentous fungus Eurotium rubrum.</title>
        <authorList>
            <person name="Kis-Papo T."/>
            <person name="Weig A.R."/>
            <person name="Riley R."/>
            <person name="Persoh D."/>
            <person name="Salamov A."/>
            <person name="Sun H."/>
            <person name="Lipzen A."/>
            <person name="Wasser S.P."/>
            <person name="Rambold G."/>
            <person name="Grigoriev I.V."/>
            <person name="Nevo E."/>
        </authorList>
    </citation>
    <scope>NUCLEOTIDE SEQUENCE [LARGE SCALE GENOMIC DNA]</scope>
    <source>
        <strain evidence="3">CBS 135680</strain>
    </source>
</reference>
<proteinExistence type="predicted"/>
<dbReference type="Proteomes" id="UP000019804">
    <property type="component" value="Unassembled WGS sequence"/>
</dbReference>
<dbReference type="PANTHER" id="PTHR43591">
    <property type="entry name" value="METHYLTRANSFERASE"/>
    <property type="match status" value="1"/>
</dbReference>
<evidence type="ECO:0000313" key="3">
    <source>
        <dbReference type="Proteomes" id="UP000019804"/>
    </source>
</evidence>
<keyword evidence="3" id="KW-1185">Reference proteome</keyword>
<dbReference type="HOGENOM" id="CLU_057148_1_0_1"/>
<dbReference type="GO" id="GO:0032259">
    <property type="term" value="P:methylation"/>
    <property type="evidence" value="ECO:0007669"/>
    <property type="project" value="UniProtKB-KW"/>
</dbReference>
<dbReference type="GO" id="GO:0008168">
    <property type="term" value="F:methyltransferase activity"/>
    <property type="evidence" value="ECO:0007669"/>
    <property type="project" value="UniProtKB-KW"/>
</dbReference>
<dbReference type="PANTHER" id="PTHR43591:SF24">
    <property type="entry name" value="2-METHOXY-6-POLYPRENYL-1,4-BENZOQUINOL METHYLASE, MITOCHONDRIAL"/>
    <property type="match status" value="1"/>
</dbReference>
<name>A0A017SP45_ASPRC</name>
<evidence type="ECO:0000313" key="2">
    <source>
        <dbReference type="EMBL" id="EYE98758.1"/>
    </source>
</evidence>
<keyword evidence="2" id="KW-0489">Methyltransferase</keyword>
<keyword evidence="2" id="KW-0808">Transferase</keyword>
<dbReference type="EMBL" id="KK088413">
    <property type="protein sequence ID" value="EYE98758.1"/>
    <property type="molecule type" value="Genomic_DNA"/>
</dbReference>
<dbReference type="Pfam" id="PF13847">
    <property type="entry name" value="Methyltransf_31"/>
    <property type="match status" value="1"/>
</dbReference>
<accession>A0A017SP45</accession>
<dbReference type="RefSeq" id="XP_040642446.1">
    <property type="nucleotide sequence ID" value="XM_040783706.1"/>
</dbReference>
<dbReference type="AlphaFoldDB" id="A0A017SP45"/>
<dbReference type="GeneID" id="63698830"/>
<gene>
    <name evidence="2" type="ORF">EURHEDRAFT_447977</name>
</gene>